<organism evidence="2 3">
    <name type="scientific">Steinernema glaseri</name>
    <dbReference type="NCBI Taxonomy" id="37863"/>
    <lineage>
        <taxon>Eukaryota</taxon>
        <taxon>Metazoa</taxon>
        <taxon>Ecdysozoa</taxon>
        <taxon>Nematoda</taxon>
        <taxon>Chromadorea</taxon>
        <taxon>Rhabditida</taxon>
        <taxon>Tylenchina</taxon>
        <taxon>Panagrolaimomorpha</taxon>
        <taxon>Strongyloidoidea</taxon>
        <taxon>Steinernematidae</taxon>
        <taxon>Steinernema</taxon>
    </lineage>
</organism>
<keyword evidence="1" id="KW-0472">Membrane</keyword>
<feature type="transmembrane region" description="Helical" evidence="1">
    <location>
        <begin position="218"/>
        <end position="245"/>
    </location>
</feature>
<evidence type="ECO:0000313" key="3">
    <source>
        <dbReference type="WBParaSite" id="L893_g16283.t1"/>
    </source>
</evidence>
<keyword evidence="1" id="KW-1133">Transmembrane helix</keyword>
<feature type="transmembrane region" description="Helical" evidence="1">
    <location>
        <begin position="38"/>
        <end position="55"/>
    </location>
</feature>
<feature type="transmembrane region" description="Helical" evidence="1">
    <location>
        <begin position="67"/>
        <end position="88"/>
    </location>
</feature>
<evidence type="ECO:0000256" key="1">
    <source>
        <dbReference type="SAM" id="Phobius"/>
    </source>
</evidence>
<accession>A0A1I7YH93</accession>
<keyword evidence="2" id="KW-1185">Reference proteome</keyword>
<evidence type="ECO:0000313" key="2">
    <source>
        <dbReference type="Proteomes" id="UP000095287"/>
    </source>
</evidence>
<sequence>MADRPSLGGKNVMMLVSFLSAAVYVAFCVLGFRIHWSIGLLPVCIGLCYYMMLIFSNTTLSIGSFVMFKATVAIGATVFGAVYTVFHFDKAEGWVKGGDYIVTVISCLFAVFFSIVGGFYYRHYRYISFVENGNPKERMARIMNTTQNPFETIVVKEEPYHIFKYIKQIFVASLVSYVVLCASSVYFVKWFVVAPVICGVLHYSLMGMALFTRSKMLLFVGAFVVFKGVASLMLIFGSFLLIVYYSSQMVVIIGGAITGSILIIFFLCLMGYFYRYYLFLEYEHERGMNQTEITEVQPMMPGQPDQPTLGVPFPSAPPEEV</sequence>
<keyword evidence="1" id="KW-0812">Transmembrane</keyword>
<proteinExistence type="predicted"/>
<feature type="transmembrane region" description="Helical" evidence="1">
    <location>
        <begin position="100"/>
        <end position="121"/>
    </location>
</feature>
<protein>
    <submittedName>
        <fullName evidence="3">Membrane spanning protein</fullName>
    </submittedName>
</protein>
<feature type="transmembrane region" description="Helical" evidence="1">
    <location>
        <begin position="251"/>
        <end position="274"/>
    </location>
</feature>
<feature type="transmembrane region" description="Helical" evidence="1">
    <location>
        <begin position="193"/>
        <end position="211"/>
    </location>
</feature>
<name>A0A1I7YH93_9BILA</name>
<reference evidence="3" key="1">
    <citation type="submission" date="2016-11" db="UniProtKB">
        <authorList>
            <consortium name="WormBaseParasite"/>
        </authorList>
    </citation>
    <scope>IDENTIFICATION</scope>
</reference>
<feature type="transmembrane region" description="Helical" evidence="1">
    <location>
        <begin position="169"/>
        <end position="187"/>
    </location>
</feature>
<dbReference type="AlphaFoldDB" id="A0A1I7YH93"/>
<feature type="transmembrane region" description="Helical" evidence="1">
    <location>
        <begin position="12"/>
        <end position="32"/>
    </location>
</feature>
<dbReference type="WBParaSite" id="L893_g16283.t1">
    <property type="protein sequence ID" value="L893_g16283.t1"/>
    <property type="gene ID" value="L893_g16283"/>
</dbReference>
<dbReference type="Proteomes" id="UP000095287">
    <property type="component" value="Unplaced"/>
</dbReference>